<dbReference type="RefSeq" id="WP_131445804.1">
    <property type="nucleotide sequence ID" value="NZ_SJZI01000002.1"/>
</dbReference>
<gene>
    <name evidence="2" type="ORF">EPD60_00780</name>
</gene>
<name>A0A4R1BN36_9BACT</name>
<feature type="chain" id="PRO_5020987555" description="Periplasmic heavy metal sensor" evidence="1">
    <location>
        <begin position="22"/>
        <end position="130"/>
    </location>
</feature>
<sequence length="130" mass="14973">MKKLFFLLALTAGISSTSLYAQDQQRDPAAMAQRYKERVKPALVEKLKFSDTEAEKIMDIYLGQREQMRGLRDLSQEDRAKKMEEMNADLAKKLKAIPLSDEQVKTVTTFFEEQRAQQRQRMQQNGGGGR</sequence>
<feature type="signal peptide" evidence="1">
    <location>
        <begin position="1"/>
        <end position="21"/>
    </location>
</feature>
<dbReference type="EMBL" id="SJZI01000002">
    <property type="protein sequence ID" value="TCJ18980.1"/>
    <property type="molecule type" value="Genomic_DNA"/>
</dbReference>
<keyword evidence="1" id="KW-0732">Signal</keyword>
<protein>
    <recommendedName>
        <fullName evidence="4">Periplasmic heavy metal sensor</fullName>
    </recommendedName>
</protein>
<organism evidence="2 3">
    <name type="scientific">Flaviaesturariibacter flavus</name>
    <dbReference type="NCBI Taxonomy" id="2502780"/>
    <lineage>
        <taxon>Bacteria</taxon>
        <taxon>Pseudomonadati</taxon>
        <taxon>Bacteroidota</taxon>
        <taxon>Chitinophagia</taxon>
        <taxon>Chitinophagales</taxon>
        <taxon>Chitinophagaceae</taxon>
        <taxon>Flaviaestuariibacter</taxon>
    </lineage>
</organism>
<keyword evidence="3" id="KW-1185">Reference proteome</keyword>
<evidence type="ECO:0000313" key="2">
    <source>
        <dbReference type="EMBL" id="TCJ18980.1"/>
    </source>
</evidence>
<dbReference type="Proteomes" id="UP000295334">
    <property type="component" value="Unassembled WGS sequence"/>
</dbReference>
<proteinExistence type="predicted"/>
<reference evidence="2 3" key="1">
    <citation type="submission" date="2019-03" db="EMBL/GenBank/DDBJ databases">
        <authorList>
            <person name="Kim M.K.M."/>
        </authorList>
    </citation>
    <scope>NUCLEOTIDE SEQUENCE [LARGE SCALE GENOMIC DNA]</scope>
    <source>
        <strain evidence="2 3">17J68-12</strain>
    </source>
</reference>
<dbReference type="OrthoDB" id="677734at2"/>
<evidence type="ECO:0000256" key="1">
    <source>
        <dbReference type="SAM" id="SignalP"/>
    </source>
</evidence>
<evidence type="ECO:0008006" key="4">
    <source>
        <dbReference type="Google" id="ProtNLM"/>
    </source>
</evidence>
<accession>A0A4R1BN36</accession>
<dbReference type="AlphaFoldDB" id="A0A4R1BN36"/>
<evidence type="ECO:0000313" key="3">
    <source>
        <dbReference type="Proteomes" id="UP000295334"/>
    </source>
</evidence>
<comment type="caution">
    <text evidence="2">The sequence shown here is derived from an EMBL/GenBank/DDBJ whole genome shotgun (WGS) entry which is preliminary data.</text>
</comment>